<comment type="caution">
    <text evidence="1">The sequence shown here is derived from an EMBL/GenBank/DDBJ whole genome shotgun (WGS) entry which is preliminary data.</text>
</comment>
<gene>
    <name evidence="1" type="ORF">RDI58_024479</name>
</gene>
<proteinExistence type="predicted"/>
<dbReference type="SUPFAM" id="SSF48371">
    <property type="entry name" value="ARM repeat"/>
    <property type="match status" value="1"/>
</dbReference>
<evidence type="ECO:0000313" key="1">
    <source>
        <dbReference type="EMBL" id="KAK6777761.1"/>
    </source>
</evidence>
<organism evidence="1 2">
    <name type="scientific">Solanum bulbocastanum</name>
    <name type="common">Wild potato</name>
    <dbReference type="NCBI Taxonomy" id="147425"/>
    <lineage>
        <taxon>Eukaryota</taxon>
        <taxon>Viridiplantae</taxon>
        <taxon>Streptophyta</taxon>
        <taxon>Embryophyta</taxon>
        <taxon>Tracheophyta</taxon>
        <taxon>Spermatophyta</taxon>
        <taxon>Magnoliopsida</taxon>
        <taxon>eudicotyledons</taxon>
        <taxon>Gunneridae</taxon>
        <taxon>Pentapetalae</taxon>
        <taxon>asterids</taxon>
        <taxon>lamiids</taxon>
        <taxon>Solanales</taxon>
        <taxon>Solanaceae</taxon>
        <taxon>Solanoideae</taxon>
        <taxon>Solaneae</taxon>
        <taxon>Solanum</taxon>
    </lineage>
</organism>
<dbReference type="PANTHER" id="PTHR45958">
    <property type="entry name" value="RING-TYPE E3 UBIQUITIN TRANSFERASE"/>
    <property type="match status" value="1"/>
</dbReference>
<name>A0AAN8Y3P1_SOLBU</name>
<dbReference type="InterPro" id="IPR052608">
    <property type="entry name" value="U-box_domain_protein"/>
</dbReference>
<keyword evidence="2" id="KW-1185">Reference proteome</keyword>
<dbReference type="AlphaFoldDB" id="A0AAN8Y3P1"/>
<dbReference type="InterPro" id="IPR016024">
    <property type="entry name" value="ARM-type_fold"/>
</dbReference>
<evidence type="ECO:0000313" key="2">
    <source>
        <dbReference type="Proteomes" id="UP001371456"/>
    </source>
</evidence>
<reference evidence="1 2" key="1">
    <citation type="submission" date="2024-02" db="EMBL/GenBank/DDBJ databases">
        <title>de novo genome assembly of Solanum bulbocastanum strain 11H21.</title>
        <authorList>
            <person name="Hosaka A.J."/>
        </authorList>
    </citation>
    <scope>NUCLEOTIDE SEQUENCE [LARGE SCALE GENOMIC DNA]</scope>
    <source>
        <tissue evidence="1">Young leaves</tissue>
    </source>
</reference>
<dbReference type="Proteomes" id="UP001371456">
    <property type="component" value="Unassembled WGS sequence"/>
</dbReference>
<dbReference type="PANTHER" id="PTHR45958:SF12">
    <property type="entry name" value="OS01G0948500 PROTEIN"/>
    <property type="match status" value="1"/>
</dbReference>
<sequence>MTLREPASVILAKIASAILAQQMISLLHLTSPVIQFHLLKELMPSLDVRMPQRANLGQDGAVELLVKMFASENLEAKQLSLNALHNLSPSKANIQCMIKPGIVATLLQLLFSMTLVLMTLRESASTILTK</sequence>
<accession>A0AAN8Y3P1</accession>
<dbReference type="EMBL" id="JBANQN010000010">
    <property type="protein sequence ID" value="KAK6777761.1"/>
    <property type="molecule type" value="Genomic_DNA"/>
</dbReference>
<dbReference type="InterPro" id="IPR011989">
    <property type="entry name" value="ARM-like"/>
</dbReference>
<dbReference type="Gene3D" id="1.25.10.10">
    <property type="entry name" value="Leucine-rich Repeat Variant"/>
    <property type="match status" value="1"/>
</dbReference>
<protein>
    <submittedName>
        <fullName evidence="1">Uncharacterized protein</fullName>
    </submittedName>
</protein>